<dbReference type="SUPFAM" id="SSF48371">
    <property type="entry name" value="ARM repeat"/>
    <property type="match status" value="1"/>
</dbReference>
<keyword evidence="10" id="KW-0406">Ion transport</keyword>
<dbReference type="PROSITE" id="PS50919">
    <property type="entry name" value="MIR"/>
    <property type="match status" value="1"/>
</dbReference>
<keyword evidence="2" id="KW-0813">Transport</keyword>
<feature type="compositionally biased region" description="Basic and acidic residues" evidence="16">
    <location>
        <begin position="4781"/>
        <end position="4790"/>
    </location>
</feature>
<sequence>MADEGSEQDDISFLRTDDMVCLQHGATNNRVCLAAEGFGNRHCYLENIADKNQPPEISSCVFVIEQALSVRALQEMVTAEQAENQNNDNEGSGSGSSSGKSNAAGGHRTLLYGHAVLLRHGHSNMYLACLSTSSSKDKLSFDVGLRENSQGEACWWTIHPASKQRSEGEKVRVGDDLILVSVATERYLHTALEAGSYVVNASFHQTHWSIAPFGTGTSRAKNVGFVFGGEVLRFFHGGDECLTVPTNWSSDSAGGGGEQNTVVYEGGAVFNQARSLWRLDLARTKWSGGFINWGHPLRIHHITTGRYLGINDANDICLLSREEATIERAAFCLKPNKEKNKDDKRDLDEKDEEIIGLPLIKFGDTTVYVQHCETGLWLSYKTYETKKRGVGKVEEKQAIMSEEGKMDDGLEFSRSQEEEGKTARVIRKCEQQFNRFVWILNSLHSSRTTQRGHRLSRSPSPSPAGTVSSTTMAPAATPNASPLFTDQDQQGMIMCLEDLINYFAQPDAECDHEERQNRLKALRNRQDLFQEEGILNLILEAVDKMNIITTQGLLTALLGDESNSNWDTITNYLYQLLAAIIKGNHTNCAHFAQSHRLDWLFASLSSQQASEGTGMLDVLHCVLIDSPEALNMMQENHIKVIISLLEKHGRDPKVLDVLCSLCVGNGVAVRSSQNNICDNLLPSKNLLLQTKLIDRVASMRPNFYVGKVENSAMYRKWYFEVIIDHIEMVTHLEPHFRCGWANTQGYVPYPSGGCKWGGNGVGDDLYSYGFDGQYIWTCGRANLVRNIPTGNVPGGTMTEQFPVQKNTVIGCILDLNIPLITFTVNGIPIRGCFKNFNTDGMFYPVISFGAKYSCRFLFGGDHGRLRFGPPQGHSPIIQTLLPAQELNIEPCFQFGDLVKGIIYGPNVELYDDAAFVPRPVETNEISLPSYIESVRDKLAENTHEVWSMNKIEQGWIYSEQRDDIARTHPCLTSFERLPLNEKKYDTTLALQTLKTILAIGYRITVDKTPARIKSIRLPNDPYLQSNGYKPAPMDLSQIELNAKMIELVDLLAENTHNVWARERIAQGWTYGRLEDHLMRRSPHLVPYRLVDDVIKKANRDTATETVKTLLAYGYNLEPPSGDSAAESVANIFGRKDSSTKNRQYDFRSYRAEKTYSVHNGKWYYEVEILTEGPIRLGWARTSFSPNFELGNDDCSFGYDCLRAKKCYANSNETFGKPVQVGDVVGCMLDLNDRIISFSLNGELLLDSLGSEAAFSSELSSTISTADGGGGFVPAFTLGVHQKIRLICGQDVNQLKFFTQCGLQEGYQPFCVNMNRSMTFWYNKDEPIFGDLDDNSNIEVIRIPSGSDSSPALKLSHKLFETQEKASWEFLRLSLPVQINDFLIDDLEKSSRWDEIRRRIQRNRSAEFMHPARLEQHMLKSGFSISDVKELNRAYSDTTAAAAAGGSGGVGVGGNETDENAINTPQPQQSQMSWMKRKQSALVKTKSFENELKVPTVHEAQVMMATMTTNASARSKRSTSVEALNRAANKSQQHSTEIVDPKIRSKSPFRFLRYGNRKPEDKQEQERRQQQQQQHQQQRRQAGRAQEIGTGLLQAGIPQIDVSNASFRGLQPPFPTSTIGRRRSTIAAPAGATGAISARRGSRVKMETETLPDETNDLLDNTVLDLIDEYFYGVRVFPGQDPNHVWIGWVTPNFKHFETKTFDSSGIRKVTLQVWSETGQLSDYFDRQNCYMLNAGKMYAEVHEDEQQQGSTSRSNQGMFIGCHVDTATGCLTFTADGRSLRHKFRIEPGIKLFPAIIFEATSKECLQFELGRTPTTLPLSSAILKTSRKHLAPQCPPRLRVQYLQSYQWSRVPNQSLRPHSLKLSDIRGWSMLCEDPVSQLVIHVPEEDRCIDILELIENERFLQFHSHTLALYGALCFQGNNRAAHIICDHVDAKQLMFAIKSEYMSGPLRTGFADLLIDLHFEIHANARNLTQNEFILPVSDNLRRLYAIGDDRMIHSLSSLKSVSIRPKMSMNEPNQKNYSIRDMASPFFPVDVLKQFVMEALDDAVRKGNRPNRDPIGGSNENLFVPLIKLADKLLLIGCIDDQDLERILILIDPETFDPDYDFESIPRMKGLIQMSLDEGVQLQMTLILHHLMDLQLRHRVEAIIAFSSTYVKDLQADQLRRYIEIKQEDMPAAVAAKKTREFRCQPQEQMRTILAFNHPDNEENQDLCPTRDELKEILTIFHEKIIHKINVIRHCQDDAETENDSDSGIDDSMMGHHSSRSWSNKLFNLVDNVKSSFGKKRESSGGQKSKEPPEDILVRKIVTTIIHWAEDTELENNELIRQMFYLLLRCYNGVGTLMEALSNTYVMSDQSKADVEDLLRHLNVVRALLPVQMGPEEEEVMRQSLWTMVNNKIFFQHPDLIRILRVHENVMDVMMNTLKKQQKSDDSQSSLSAAAIAASNRSDSISEMVVACCRFLCFFCRSGRKNQKAMFDHLDFLLEHSNILLSRPSLRGTTPLDVAYSSLMENPELALALRENYLEKIAIYLSRCGLQSNQELIDKGYPDVGWDPVEGERYLDFLRFCVWVNGESVEENANLVIRLLIRRPECLGPALRGEGQGLLAAIKEAIIMSERIAKERQQQRQGQQSQMKEMEQQDQDDEQDEDYIDMGSAILNFYCTLVDVLGRCAPEAATIAQGKNECLRTRAILRSLVPIEDLEGVLSLRFTLTANSNNAEGKSDMPNSLLPSHKQSIVLFLERVYGIDSQESFFRLLEEAFLPDLRAATMFETGSDSASGNDSEMSLALNRYLGNAVLPLLIKYHYYFADADNWSNLLDASLHTVYRLAKVKILTKGQREIVSDFLVALTKEMMPAMLLRLLRKLSIDVSTISESTTVAYRLLTLHFERCGRYYGSGSGQAPYGSASEEERRLTMVLFSNIFDSLAKMDYDPDLFGQALPCLTAIASALPPDYSMPANSLEDLNFHKQIGAREFPYIPEPVDISRINLSADLMNLVQKFSEHYHDAWAQRKFDHGWQYGEQWSYKKSHPRLKPYPMLNEREKQLYCEPIRDALKTLLALGYIIDRSDSGGSGTLTSKSQPTTMSHQATSIQDYNPQPVDMTNLTLNREMQTMAERLAENAHDIWAKNVREQSRMMAAGGQNVGQNVNIIHPQMVPYDLLTDREKKKNRERSQELLKFLQFEGYKVHKNIERNRLNSMTPGSPAAAPESPGTTASTTQQPNQECRFASSLLEKLLQYMDTASINLRLLKPSTNFSRRSSFKQSSGDVKFFSKVVLPLTEKYFSAQRIFFLNSIASVNVQTAATVAATTATAGVATVREKELVASLFCKLASFVRSKLSVIGSDVKTCVRCLQVLVGAIDARTIVRYSPDFVKTSMQTFFNHAADDLANCLVNLQQAKFPYIRGTAMKTSSSLNSIQLMLLPVLTSLFDHLAANEFGSDLLVNDIQVACYKMLNSLYVLGTRHQQLNLGRQFIKYELNRHRTAIGNCLAAFASTFPVAFLEPHLNKHNRYCIHGKSEEHSLEALEVLSELGASMPTLDELIGQIEKFVQNGRYQQEPHIVDVIIPIVCAYLPFWWSQGPDNVNVSGDNYITMVTTEHLNGIFKTILNLIGNNIGVRQANWMTTIASHAGQIIINSSDTLLVDPIMPLTEKILQRAEQAYHNEDMMRGGGFLLKSTTTEDTADAESQIQEEFAILVRDLYAFYPLLIKYVDIQRQHWLKQNNRNAERLFYCGSTVFNIWLKSQFFRREEQNFIASNDIDNMALIMPSSGRGGRLVSNVKVDSGQSGSSSSRKVKKKRDGKRDKDKELAASLIVACLKRLLPVGLNLFAGREQELVQHTKEKFLKKSPESDIFEYVKTQLTLPDKIDPSDDMSWQHYLYSKLGSKTQTTPSTGSGDLIPLNKAAATKELQITGDQLVDRIIEMAKVLYGLHMIKPAQKIDGNRYRYRLSVAKRRAIQNSVLMNQLLAKMPRHRAINIFLKTYSDQWLEVENVGHEQLIEDTTESFEELEQKISGEEGSTSEKHDPIAQLTTAFSRSATTEHGGAMKEDRLYMDYAFIFAQSCGGSEENDDDDEEGGDDNGGEEDGSSIHEQEMEKQKLLFQQQRLEKRGVAEMVLLYISACRGLPSPMALKTLKLGISILKGGNVDIQMRMLKHLKEKKDVGFFISIAGLMNSCSVLDLDAFERTQKAEGLGVGSEGTTGEKNMHDAEFTCALFRFIQLLCEGHNLEFQNYLRTQAGNTTTVNVVIATVDYLLRLQESIMDFYWHYSSKEVIDQSGIENFGKAINVAKQVFSTLTESIQGPCTMNQQALAHSRLWDAVVGFMFLFAHMQKKLSQNSSQLELLLMLLDLQTEMVILMLSMLEGNVMNGTIGKQMVDTLVESAANVEMILKFFDIFLKLKDFTSSSSFQDYDKRNTGWIHAKDFRKALQQQKIYSDEDIAFLMSCCEPNHDGYLDYREFTERFHNPAKDIGFNLAVLLTNLSEHMTNDPRLQRFLETASSLLSYFENYLGRIEIMGSSKRIERVYFEIAEETIRQWEKPQIKESKRAFFYSIVTEGGDKEKLEAFINFCEDAIFEMQHASSISMEEDDEPKKAEEYPHPGSEEKRTSFFDPIKNVFAIVWLKICGLFSYLKPSFLRKQWQSLLEKTWFELIYGSVKLMLKGTYLSLWSIYFVNKIVLKIILELMLGKYGLVEEEEEPIEKPPTIHYHQASMVVEPRMALMSANDHLISSNTMTDEHRQTSNLDNQQAIDEGIVEDLKDEPRNESSVHQETSMTDDHHATTIMTEGSIPDSDRLIDHSVELPTTSTSSSNKASSSSSSTGASDSGTSDSDRSKNVFNFGHLTSRFVYGLARNLYTIKKIALAMAFVINLMLLFYKVSSYIPDDDAIASAISGEQDIIGSGEQQSGESGGSGSGEEDDVIEFIKIEESWYYLEPLLKGLAMLHSLLSFFMLIAYYNLKVPLIIFKREKEIARNLEFEGLYITEQAEDNYRAYWDKLVISTGSFPVNYWDKFVKKRVLAKYAEQYDYDALSKLLGISKNSNVDESGQNAGSGSGWISFITHCDWQYQIWKVGVTFMDNVFLYNLGYFILSLMGNFSYFFFAAHLLDIAVVIPTLKTILQSVTHNGKQLVLTVMLLIIVVYIYTVIAFNFFRKFYVQEEDDQVDRKCHNMLTCFVFHLYKGVRAGGGIGDEIEPPDGDEYEVYRIIFDITFFFFVIVILLAILQGLIIDAFGELRDQLQSVSDDMESNCFICGIGKDYFDSVPHGFDTHVAKEHNLANYMFFLMHLINKPDTDYTGQETYVWELYQKRTWDFFPVGECFRKQEEELSAAGGNKDKD</sequence>
<dbReference type="Gene3D" id="6.20.350.10">
    <property type="match status" value="1"/>
</dbReference>
<dbReference type="Gene3D" id="1.25.10.30">
    <property type="entry name" value="IP3 receptor type 1 binding core, RIH domain"/>
    <property type="match status" value="1"/>
</dbReference>
<dbReference type="CDD" id="cd12877">
    <property type="entry name" value="SPRY1_RyR"/>
    <property type="match status" value="1"/>
</dbReference>
<name>A0ABQ8IR18_DERPT</name>
<dbReference type="InterPro" id="IPR013333">
    <property type="entry name" value="Ryan_recept"/>
</dbReference>
<dbReference type="Gene3D" id="1.10.490.160">
    <property type="match status" value="2"/>
</dbReference>
<dbReference type="PANTHER" id="PTHR46399">
    <property type="entry name" value="B30.2/SPRY DOMAIN-CONTAINING PROTEIN"/>
    <property type="match status" value="1"/>
</dbReference>
<feature type="domain" description="B30.2/SPRY" evidence="18">
    <location>
        <begin position="1094"/>
        <end position="1292"/>
    </location>
</feature>
<dbReference type="Gene3D" id="1.10.287.70">
    <property type="match status" value="1"/>
</dbReference>
<feature type="domain" description="B30.2/SPRY" evidence="18">
    <location>
        <begin position="1592"/>
        <end position="1815"/>
    </location>
</feature>
<feature type="region of interest" description="Disordered" evidence="16">
    <location>
        <begin position="2623"/>
        <end position="2645"/>
    </location>
</feature>
<keyword evidence="6" id="KW-0677">Repeat</keyword>
<feature type="region of interest" description="Disordered" evidence="16">
    <location>
        <begin position="4750"/>
        <end position="4824"/>
    </location>
</feature>
<feature type="region of interest" description="Disordered" evidence="16">
    <location>
        <begin position="3191"/>
        <end position="3218"/>
    </location>
</feature>
<keyword evidence="8" id="KW-0703">Sarcoplasmic reticulum</keyword>
<evidence type="ECO:0000256" key="4">
    <source>
        <dbReference type="ARBA" id="ARBA00022673"/>
    </source>
</evidence>
<dbReference type="Gene3D" id="2.80.10.50">
    <property type="match status" value="2"/>
</dbReference>
<evidence type="ECO:0000256" key="8">
    <source>
        <dbReference type="ARBA" id="ARBA00022951"/>
    </source>
</evidence>
<dbReference type="InterPro" id="IPR014821">
    <property type="entry name" value="Ins145_P3_rcpt"/>
</dbReference>
<dbReference type="Gene3D" id="1.10.238.10">
    <property type="entry name" value="EF-hand"/>
    <property type="match status" value="1"/>
</dbReference>
<feature type="compositionally biased region" description="Polar residues" evidence="16">
    <location>
        <begin position="457"/>
        <end position="484"/>
    </location>
</feature>
<dbReference type="InterPro" id="IPR005821">
    <property type="entry name" value="Ion_trans_dom"/>
</dbReference>
<dbReference type="Gene3D" id="2.60.120.920">
    <property type="match status" value="3"/>
</dbReference>
<evidence type="ECO:0000259" key="19">
    <source>
        <dbReference type="PROSITE" id="PS50919"/>
    </source>
</evidence>
<feature type="region of interest" description="Disordered" evidence="16">
    <location>
        <begin position="4057"/>
        <end position="4083"/>
    </location>
</feature>
<feature type="compositionally biased region" description="Basic and acidic residues" evidence="16">
    <location>
        <begin position="4002"/>
        <end position="4019"/>
    </location>
</feature>
<feature type="region of interest" description="Disordered" evidence="16">
    <location>
        <begin position="3998"/>
        <end position="4019"/>
    </location>
</feature>
<dbReference type="InterPro" id="IPR035762">
    <property type="entry name" value="SPRY3_RyR"/>
</dbReference>
<evidence type="ECO:0000256" key="15">
    <source>
        <dbReference type="ARBA" id="ARBA00036634"/>
    </source>
</evidence>
<dbReference type="Pfam" id="PF02815">
    <property type="entry name" value="MIR"/>
    <property type="match status" value="1"/>
</dbReference>
<dbReference type="SUPFAM" id="SSF82109">
    <property type="entry name" value="MIR domain"/>
    <property type="match status" value="2"/>
</dbReference>
<evidence type="ECO:0000256" key="16">
    <source>
        <dbReference type="SAM" id="MobiDB-lite"/>
    </source>
</evidence>
<evidence type="ECO:0000256" key="10">
    <source>
        <dbReference type="ARBA" id="ARBA00023065"/>
    </source>
</evidence>
<dbReference type="PRINTS" id="PR00795">
    <property type="entry name" value="RYANODINER"/>
</dbReference>
<reference evidence="20 21" key="2">
    <citation type="journal article" date="2022" name="Mol. Biol. Evol.">
        <title>Comparative Genomics Reveals Insights into the Divergent Evolution of Astigmatic Mites and Household Pest Adaptations.</title>
        <authorList>
            <person name="Xiong Q."/>
            <person name="Wan A.T."/>
            <person name="Liu X."/>
            <person name="Fung C.S."/>
            <person name="Xiao X."/>
            <person name="Malainual N."/>
            <person name="Hou J."/>
            <person name="Wang L."/>
            <person name="Wang M."/>
            <person name="Yang K.Y."/>
            <person name="Cui Y."/>
            <person name="Leung E.L."/>
            <person name="Nong W."/>
            <person name="Shin S.K."/>
            <person name="Au S.W."/>
            <person name="Jeong K.Y."/>
            <person name="Chew F.T."/>
            <person name="Hui J.H."/>
            <person name="Leung T.F."/>
            <person name="Tungtrongchitr A."/>
            <person name="Zhong N."/>
            <person name="Liu Z."/>
            <person name="Tsui S.K."/>
        </authorList>
    </citation>
    <scope>NUCLEOTIDE SEQUENCE [LARGE SCALE GENOMIC DNA]</scope>
    <source>
        <strain evidence="20">Derp</strain>
    </source>
</reference>
<dbReference type="Pfam" id="PF08454">
    <property type="entry name" value="RIH_assoc"/>
    <property type="match status" value="1"/>
</dbReference>
<dbReference type="InterPro" id="IPR009460">
    <property type="entry name" value="Ryanrecept_TM4-6"/>
</dbReference>
<dbReference type="EMBL" id="NJHN03000128">
    <property type="protein sequence ID" value="KAH9412762.1"/>
    <property type="molecule type" value="Genomic_DNA"/>
</dbReference>
<evidence type="ECO:0000259" key="18">
    <source>
        <dbReference type="PROSITE" id="PS50188"/>
    </source>
</evidence>
<feature type="transmembrane region" description="Helical" evidence="17">
    <location>
        <begin position="5117"/>
        <end position="5139"/>
    </location>
</feature>
<dbReference type="InterPro" id="IPR011992">
    <property type="entry name" value="EF-hand-dom_pair"/>
</dbReference>
<dbReference type="PANTHER" id="PTHR46399:SF8">
    <property type="entry name" value="B30.2_SPRY DOMAIN-CONTAINING PROTEIN"/>
    <property type="match status" value="1"/>
</dbReference>
<keyword evidence="9 17" id="KW-1133">Transmembrane helix</keyword>
<feature type="region of interest" description="Disordered" evidence="16">
    <location>
        <begin position="1525"/>
        <end position="1584"/>
    </location>
</feature>
<keyword evidence="5 17" id="KW-0812">Transmembrane</keyword>
<dbReference type="SUPFAM" id="SSF100909">
    <property type="entry name" value="IP3 receptor type 1 binding core, domain 2"/>
    <property type="match status" value="1"/>
</dbReference>
<dbReference type="Pfam" id="PF21119">
    <property type="entry name" value="RYDR_Jsol"/>
    <property type="match status" value="1"/>
</dbReference>
<feature type="transmembrane region" description="Helical" evidence="17">
    <location>
        <begin position="5193"/>
        <end position="5216"/>
    </location>
</feature>
<evidence type="ECO:0000313" key="20">
    <source>
        <dbReference type="EMBL" id="KAH9412762.1"/>
    </source>
</evidence>
<dbReference type="InterPro" id="IPR016093">
    <property type="entry name" value="MIR_motif"/>
</dbReference>
<feature type="region of interest" description="Disordered" evidence="16">
    <location>
        <begin position="3770"/>
        <end position="3797"/>
    </location>
</feature>
<dbReference type="InterPro" id="IPR048581">
    <property type="entry name" value="RYDR_Jsol"/>
</dbReference>
<dbReference type="InterPro" id="IPR003877">
    <property type="entry name" value="SPRY_dom"/>
</dbReference>
<feature type="region of interest" description="Disordered" evidence="16">
    <location>
        <begin position="4574"/>
        <end position="4596"/>
    </location>
</feature>
<feature type="compositionally biased region" description="Acidic residues" evidence="16">
    <location>
        <begin position="4060"/>
        <end position="4079"/>
    </location>
</feature>
<accession>A0ABQ8IR18</accession>
<feature type="compositionally biased region" description="Gly residues" evidence="16">
    <location>
        <begin position="1444"/>
        <end position="1453"/>
    </location>
</feature>
<keyword evidence="21" id="KW-1185">Reference proteome</keyword>
<proteinExistence type="predicted"/>
<protein>
    <submittedName>
        <fullName evidence="20">Ryanodine receptor 2</fullName>
    </submittedName>
</protein>
<dbReference type="SMART" id="SM00449">
    <property type="entry name" value="SPRY"/>
    <property type="match status" value="3"/>
</dbReference>
<evidence type="ECO:0000256" key="11">
    <source>
        <dbReference type="ARBA" id="ARBA00023136"/>
    </source>
</evidence>
<feature type="compositionally biased region" description="Basic and acidic residues" evidence="16">
    <location>
        <begin position="1556"/>
        <end position="1568"/>
    </location>
</feature>
<keyword evidence="14" id="KW-0407">Ion channel</keyword>
<dbReference type="InterPro" id="IPR013320">
    <property type="entry name" value="ConA-like_dom_sf"/>
</dbReference>
<dbReference type="SMART" id="SM00472">
    <property type="entry name" value="MIR"/>
    <property type="match status" value="4"/>
</dbReference>
<feature type="region of interest" description="Disordered" evidence="16">
    <location>
        <begin position="82"/>
        <end position="103"/>
    </location>
</feature>
<dbReference type="CDD" id="cd12879">
    <property type="entry name" value="SPRY3_RyR"/>
    <property type="match status" value="1"/>
</dbReference>
<feature type="transmembrane region" description="Helical" evidence="17">
    <location>
        <begin position="4928"/>
        <end position="4947"/>
    </location>
</feature>
<dbReference type="InterPro" id="IPR016024">
    <property type="entry name" value="ARM-type_fold"/>
</dbReference>
<dbReference type="Pfam" id="PF08709">
    <property type="entry name" value="Ins145_P3_rec"/>
    <property type="match status" value="1"/>
</dbReference>
<feature type="compositionally biased region" description="Basic and acidic residues" evidence="16">
    <location>
        <begin position="4581"/>
        <end position="4596"/>
    </location>
</feature>
<feature type="compositionally biased region" description="Polar residues" evidence="16">
    <location>
        <begin position="1459"/>
        <end position="1471"/>
    </location>
</feature>
<dbReference type="Pfam" id="PF13499">
    <property type="entry name" value="EF-hand_7"/>
    <property type="match status" value="1"/>
</dbReference>
<evidence type="ECO:0000313" key="21">
    <source>
        <dbReference type="Proteomes" id="UP000887458"/>
    </source>
</evidence>
<dbReference type="Proteomes" id="UP000887458">
    <property type="component" value="Unassembled WGS sequence"/>
</dbReference>
<feature type="region of interest" description="Disordered" evidence="16">
    <location>
        <begin position="1441"/>
        <end position="1471"/>
    </location>
</feature>
<dbReference type="InterPro" id="IPR002048">
    <property type="entry name" value="EF_hand_dom"/>
</dbReference>
<keyword evidence="7" id="KW-0106">Calcium</keyword>
<dbReference type="Pfam" id="PF02026">
    <property type="entry name" value="RyR"/>
    <property type="match status" value="4"/>
</dbReference>
<evidence type="ECO:0000256" key="1">
    <source>
        <dbReference type="ARBA" id="ARBA00004326"/>
    </source>
</evidence>
<keyword evidence="11 17" id="KW-0472">Membrane</keyword>
<feature type="compositionally biased region" description="Low complexity" evidence="16">
    <location>
        <begin position="3773"/>
        <end position="3785"/>
    </location>
</feature>
<evidence type="ECO:0000256" key="14">
    <source>
        <dbReference type="ARBA" id="ARBA00023303"/>
    </source>
</evidence>
<dbReference type="Pfam" id="PF00622">
    <property type="entry name" value="SPRY"/>
    <property type="match status" value="3"/>
</dbReference>
<comment type="caution">
    <text evidence="20">The sequence shown here is derived from an EMBL/GenBank/DDBJ whole genome shotgun (WGS) entry which is preliminary data.</text>
</comment>
<dbReference type="InterPro" id="IPR035910">
    <property type="entry name" value="RyR/IP3R_RIH_dom_sf"/>
</dbReference>
<feature type="compositionally biased region" description="Polar residues" evidence="16">
    <location>
        <begin position="1525"/>
        <end position="1535"/>
    </location>
</feature>
<evidence type="ECO:0000256" key="7">
    <source>
        <dbReference type="ARBA" id="ARBA00022837"/>
    </source>
</evidence>
<dbReference type="InterPro" id="IPR003032">
    <property type="entry name" value="Ryanodine_rcpt"/>
</dbReference>
<organism evidence="20 21">
    <name type="scientific">Dermatophagoides pteronyssinus</name>
    <name type="common">European house dust mite</name>
    <dbReference type="NCBI Taxonomy" id="6956"/>
    <lineage>
        <taxon>Eukaryota</taxon>
        <taxon>Metazoa</taxon>
        <taxon>Ecdysozoa</taxon>
        <taxon>Arthropoda</taxon>
        <taxon>Chelicerata</taxon>
        <taxon>Arachnida</taxon>
        <taxon>Acari</taxon>
        <taxon>Acariformes</taxon>
        <taxon>Sarcoptiformes</taxon>
        <taxon>Astigmata</taxon>
        <taxon>Psoroptidia</taxon>
        <taxon>Analgoidea</taxon>
        <taxon>Pyroglyphidae</taxon>
        <taxon>Dermatophagoidinae</taxon>
        <taxon>Dermatophagoides</taxon>
    </lineage>
</organism>
<feature type="compositionally biased region" description="Low complexity" evidence="16">
    <location>
        <begin position="3196"/>
        <end position="3214"/>
    </location>
</feature>
<dbReference type="InterPro" id="IPR000699">
    <property type="entry name" value="RIH_dom"/>
</dbReference>
<keyword evidence="3" id="KW-0109">Calcium transport</keyword>
<keyword evidence="13" id="KW-1071">Ligand-gated ion channel</keyword>
<dbReference type="PROSITE" id="PS50188">
    <property type="entry name" value="B302_SPRY"/>
    <property type="match status" value="2"/>
</dbReference>
<dbReference type="CDD" id="cd23278">
    <property type="entry name" value="beta-trefoil_MIR_RyR"/>
    <property type="match status" value="1"/>
</dbReference>
<reference evidence="20 21" key="1">
    <citation type="journal article" date="2018" name="J. Allergy Clin. Immunol.">
        <title>High-quality assembly of Dermatophagoides pteronyssinus genome and transcriptome reveals a wide range of novel allergens.</title>
        <authorList>
            <person name="Liu X.Y."/>
            <person name="Yang K.Y."/>
            <person name="Wang M.Q."/>
            <person name="Kwok J.S."/>
            <person name="Zeng X."/>
            <person name="Yang Z."/>
            <person name="Xiao X.J."/>
            <person name="Lau C.P."/>
            <person name="Li Y."/>
            <person name="Huang Z.M."/>
            <person name="Ba J.G."/>
            <person name="Yim A.K."/>
            <person name="Ouyang C.Y."/>
            <person name="Ngai S.M."/>
            <person name="Chan T.F."/>
            <person name="Leung E.L."/>
            <person name="Liu L."/>
            <person name="Liu Z.G."/>
            <person name="Tsui S.K."/>
        </authorList>
    </citation>
    <scope>NUCLEOTIDE SEQUENCE [LARGE SCALE GENOMIC DNA]</scope>
    <source>
        <strain evidence="20">Derp</strain>
    </source>
</reference>
<dbReference type="Pfam" id="PF06459">
    <property type="entry name" value="RR_TM4-6"/>
    <property type="match status" value="1"/>
</dbReference>
<evidence type="ECO:0000256" key="12">
    <source>
        <dbReference type="ARBA" id="ARBA00023170"/>
    </source>
</evidence>
<dbReference type="SUPFAM" id="SSF49899">
    <property type="entry name" value="Concanavalin A-like lectins/glucanases"/>
    <property type="match status" value="3"/>
</dbReference>
<dbReference type="InterPro" id="IPR001870">
    <property type="entry name" value="B30.2/SPRY"/>
</dbReference>
<feature type="compositionally biased region" description="Low complexity" evidence="16">
    <location>
        <begin position="4794"/>
        <end position="4818"/>
    </location>
</feature>
<dbReference type="Pfam" id="PF01365">
    <property type="entry name" value="RYDR_ITPR"/>
    <property type="match status" value="2"/>
</dbReference>
<evidence type="ECO:0000256" key="17">
    <source>
        <dbReference type="SAM" id="Phobius"/>
    </source>
</evidence>
<dbReference type="InterPro" id="IPR043136">
    <property type="entry name" value="B30.2/SPRY_sf"/>
</dbReference>
<evidence type="ECO:0000256" key="6">
    <source>
        <dbReference type="ARBA" id="ARBA00022737"/>
    </source>
</evidence>
<dbReference type="SUPFAM" id="SSF47473">
    <property type="entry name" value="EF-hand"/>
    <property type="match status" value="1"/>
</dbReference>
<keyword evidence="4" id="KW-0107">Calcium channel</keyword>
<evidence type="ECO:0000256" key="3">
    <source>
        <dbReference type="ARBA" id="ARBA00022568"/>
    </source>
</evidence>
<dbReference type="InterPro" id="IPR013662">
    <property type="entry name" value="RIH_assoc-dom"/>
</dbReference>
<comment type="catalytic activity">
    <reaction evidence="15">
        <text>Ca(2+)(in) = Ca(2+)(out)</text>
        <dbReference type="Rhea" id="RHEA:29671"/>
        <dbReference type="ChEBI" id="CHEBI:29108"/>
    </reaction>
</comment>
<dbReference type="Pfam" id="PF00520">
    <property type="entry name" value="Ion_trans"/>
    <property type="match status" value="1"/>
</dbReference>
<dbReference type="InterPro" id="IPR015925">
    <property type="entry name" value="Ryanodine_IP3_receptor"/>
</dbReference>
<evidence type="ECO:0000256" key="9">
    <source>
        <dbReference type="ARBA" id="ARBA00022989"/>
    </source>
</evidence>
<comment type="subcellular location">
    <subcellularLocation>
        <location evidence="1">Sarcoplasmic reticulum membrane</location>
        <topology evidence="1">Multi-pass membrane protein</topology>
    </subcellularLocation>
</comment>
<keyword evidence="12 20" id="KW-0675">Receptor</keyword>
<evidence type="ECO:0000256" key="5">
    <source>
        <dbReference type="ARBA" id="ARBA00022692"/>
    </source>
</evidence>
<dbReference type="InterPro" id="IPR035761">
    <property type="entry name" value="SPRY1_RyR"/>
</dbReference>
<evidence type="ECO:0000256" key="13">
    <source>
        <dbReference type="ARBA" id="ARBA00023286"/>
    </source>
</evidence>
<dbReference type="InterPro" id="IPR036300">
    <property type="entry name" value="MIR_dom_sf"/>
</dbReference>
<feature type="domain" description="MIR" evidence="19">
    <location>
        <begin position="107"/>
        <end position="161"/>
    </location>
</feature>
<gene>
    <name evidence="20" type="primary">RYR2</name>
    <name evidence="20" type="ORF">DERP_009743</name>
</gene>
<feature type="region of interest" description="Disordered" evidence="16">
    <location>
        <begin position="449"/>
        <end position="484"/>
    </location>
</feature>
<evidence type="ECO:0000256" key="2">
    <source>
        <dbReference type="ARBA" id="ARBA00022448"/>
    </source>
</evidence>